<dbReference type="EMBL" id="CM043804">
    <property type="protein sequence ID" value="KAI4807004.1"/>
    <property type="molecule type" value="Genomic_DNA"/>
</dbReference>
<organism evidence="1 2">
    <name type="scientific">Chaenocephalus aceratus</name>
    <name type="common">Blackfin icefish</name>
    <name type="synonym">Chaenichthys aceratus</name>
    <dbReference type="NCBI Taxonomy" id="36190"/>
    <lineage>
        <taxon>Eukaryota</taxon>
        <taxon>Metazoa</taxon>
        <taxon>Chordata</taxon>
        <taxon>Craniata</taxon>
        <taxon>Vertebrata</taxon>
        <taxon>Euteleostomi</taxon>
        <taxon>Actinopterygii</taxon>
        <taxon>Neopterygii</taxon>
        <taxon>Teleostei</taxon>
        <taxon>Neoteleostei</taxon>
        <taxon>Acanthomorphata</taxon>
        <taxon>Eupercaria</taxon>
        <taxon>Perciformes</taxon>
        <taxon>Notothenioidei</taxon>
        <taxon>Channichthyidae</taxon>
        <taxon>Chaenocephalus</taxon>
    </lineage>
</organism>
<accession>A0ACB9W2A3</accession>
<proteinExistence type="predicted"/>
<evidence type="ECO:0000313" key="1">
    <source>
        <dbReference type="EMBL" id="KAI4807004.1"/>
    </source>
</evidence>
<protein>
    <submittedName>
        <fullName evidence="1">Uncharacterized protein</fullName>
    </submittedName>
</protein>
<keyword evidence="2" id="KW-1185">Reference proteome</keyword>
<feature type="non-terminal residue" evidence="1">
    <location>
        <position position="1"/>
    </location>
</feature>
<name>A0ACB9W2A3_CHAAC</name>
<dbReference type="Proteomes" id="UP001057452">
    <property type="component" value="Chromosome 20"/>
</dbReference>
<evidence type="ECO:0000313" key="2">
    <source>
        <dbReference type="Proteomes" id="UP001057452"/>
    </source>
</evidence>
<reference evidence="1" key="1">
    <citation type="submission" date="2022-05" db="EMBL/GenBank/DDBJ databases">
        <title>Chromosome-level genome of Chaenocephalus aceratus.</title>
        <authorList>
            <person name="Park H."/>
        </authorList>
    </citation>
    <scope>NUCLEOTIDE SEQUENCE</scope>
    <source>
        <strain evidence="1">KU_202001</strain>
    </source>
</reference>
<comment type="caution">
    <text evidence="1">The sequence shown here is derived from an EMBL/GenBank/DDBJ whole genome shotgun (WGS) entry which is preliminary data.</text>
</comment>
<gene>
    <name evidence="1" type="ORF">KUCAC02_017784</name>
</gene>
<sequence>VTLRRYRELSSIPASGGDKLVALTTSLPFPRRAKMSRFKADLFGCDTSGCPPRYEALNTK</sequence>
<feature type="non-terminal residue" evidence="1">
    <location>
        <position position="60"/>
    </location>
</feature>